<dbReference type="FunFam" id="1.10.10.10:FF:000018">
    <property type="entry name" value="DNA-binding response regulator ResD"/>
    <property type="match status" value="1"/>
</dbReference>
<dbReference type="SMART" id="SM00862">
    <property type="entry name" value="Trans_reg_C"/>
    <property type="match status" value="1"/>
</dbReference>
<keyword evidence="5 9" id="KW-0238">DNA-binding</keyword>
<dbReference type="GO" id="GO:0006355">
    <property type="term" value="P:regulation of DNA-templated transcription"/>
    <property type="evidence" value="ECO:0007669"/>
    <property type="project" value="InterPro"/>
</dbReference>
<feature type="modified residue" description="4-aspartylphosphate" evidence="8">
    <location>
        <position position="52"/>
    </location>
</feature>
<evidence type="ECO:0000256" key="5">
    <source>
        <dbReference type="ARBA" id="ARBA00023125"/>
    </source>
</evidence>
<keyword evidence="4" id="KW-0805">Transcription regulation</keyword>
<accession>A0A1K1PR32</accession>
<evidence type="ECO:0000256" key="8">
    <source>
        <dbReference type="PROSITE-ProRule" id="PRU00169"/>
    </source>
</evidence>
<dbReference type="EMBL" id="FPIP01000010">
    <property type="protein sequence ID" value="SFW49915.1"/>
    <property type="molecule type" value="Genomic_DNA"/>
</dbReference>
<dbReference type="SMART" id="SM00448">
    <property type="entry name" value="REC"/>
    <property type="match status" value="1"/>
</dbReference>
<dbReference type="AlphaFoldDB" id="A0A1K1PR32"/>
<evidence type="ECO:0000256" key="3">
    <source>
        <dbReference type="ARBA" id="ARBA00023012"/>
    </source>
</evidence>
<dbReference type="PROSITE" id="PS50110">
    <property type="entry name" value="RESPONSE_REGULATORY"/>
    <property type="match status" value="1"/>
</dbReference>
<dbReference type="InterPro" id="IPR011006">
    <property type="entry name" value="CheY-like_superfamily"/>
</dbReference>
<dbReference type="RefSeq" id="WP_028515729.1">
    <property type="nucleotide sequence ID" value="NZ_CAMIZA010000082.1"/>
</dbReference>
<comment type="function">
    <text evidence="7">May play the central regulatory role in sporulation. It may be an element of the effector pathway responsible for the activation of sporulation genes in response to nutritional stress. Spo0A may act in concert with spo0H (a sigma factor) to control the expression of some genes that are critical to the sporulation process.</text>
</comment>
<name>A0A1K1PR32_RUMFL</name>
<dbReference type="SUPFAM" id="SSF52172">
    <property type="entry name" value="CheY-like"/>
    <property type="match status" value="1"/>
</dbReference>
<dbReference type="CDD" id="cd17574">
    <property type="entry name" value="REC_OmpR"/>
    <property type="match status" value="1"/>
</dbReference>
<dbReference type="GO" id="GO:0000976">
    <property type="term" value="F:transcription cis-regulatory region binding"/>
    <property type="evidence" value="ECO:0007669"/>
    <property type="project" value="TreeGrafter"/>
</dbReference>
<evidence type="ECO:0000313" key="13">
    <source>
        <dbReference type="Proteomes" id="UP000183461"/>
    </source>
</evidence>
<dbReference type="PANTHER" id="PTHR48111">
    <property type="entry name" value="REGULATOR OF RPOS"/>
    <property type="match status" value="1"/>
</dbReference>
<evidence type="ECO:0000256" key="2">
    <source>
        <dbReference type="ARBA" id="ARBA00022553"/>
    </source>
</evidence>
<dbReference type="Gene3D" id="6.10.250.690">
    <property type="match status" value="1"/>
</dbReference>
<feature type="domain" description="OmpR/PhoB-type" evidence="11">
    <location>
        <begin position="125"/>
        <end position="224"/>
    </location>
</feature>
<feature type="DNA-binding region" description="OmpR/PhoB-type" evidence="9">
    <location>
        <begin position="125"/>
        <end position="224"/>
    </location>
</feature>
<keyword evidence="6" id="KW-0804">Transcription</keyword>
<organism evidence="12 13">
    <name type="scientific">Ruminococcus flavefaciens</name>
    <dbReference type="NCBI Taxonomy" id="1265"/>
    <lineage>
        <taxon>Bacteria</taxon>
        <taxon>Bacillati</taxon>
        <taxon>Bacillota</taxon>
        <taxon>Clostridia</taxon>
        <taxon>Eubacteriales</taxon>
        <taxon>Oscillospiraceae</taxon>
        <taxon>Ruminococcus</taxon>
    </lineage>
</organism>
<dbReference type="InterPro" id="IPR001789">
    <property type="entry name" value="Sig_transdc_resp-reg_receiver"/>
</dbReference>
<evidence type="ECO:0000259" key="10">
    <source>
        <dbReference type="PROSITE" id="PS50110"/>
    </source>
</evidence>
<dbReference type="Gene3D" id="3.40.50.2300">
    <property type="match status" value="1"/>
</dbReference>
<dbReference type="GO" id="GO:0000156">
    <property type="term" value="F:phosphorelay response regulator activity"/>
    <property type="evidence" value="ECO:0007669"/>
    <property type="project" value="TreeGrafter"/>
</dbReference>
<dbReference type="PANTHER" id="PTHR48111:SF40">
    <property type="entry name" value="PHOSPHATE REGULON TRANSCRIPTIONAL REGULATORY PROTEIN PHOB"/>
    <property type="match status" value="1"/>
</dbReference>
<dbReference type="GO" id="GO:0032993">
    <property type="term" value="C:protein-DNA complex"/>
    <property type="evidence" value="ECO:0007669"/>
    <property type="project" value="TreeGrafter"/>
</dbReference>
<keyword evidence="3" id="KW-0902">Two-component regulatory system</keyword>
<dbReference type="GO" id="GO:0005829">
    <property type="term" value="C:cytosol"/>
    <property type="evidence" value="ECO:0007669"/>
    <property type="project" value="TreeGrafter"/>
</dbReference>
<keyword evidence="2 8" id="KW-0597">Phosphoprotein</keyword>
<dbReference type="Proteomes" id="UP000183461">
    <property type="component" value="Unassembled WGS sequence"/>
</dbReference>
<dbReference type="CDD" id="cd00383">
    <property type="entry name" value="trans_reg_C"/>
    <property type="match status" value="1"/>
</dbReference>
<dbReference type="PROSITE" id="PS51755">
    <property type="entry name" value="OMPR_PHOB"/>
    <property type="match status" value="1"/>
</dbReference>
<proteinExistence type="predicted"/>
<evidence type="ECO:0000256" key="4">
    <source>
        <dbReference type="ARBA" id="ARBA00023015"/>
    </source>
</evidence>
<feature type="domain" description="Response regulatory" evidence="10">
    <location>
        <begin position="3"/>
        <end position="116"/>
    </location>
</feature>
<protein>
    <recommendedName>
        <fullName evidence="1">Stage 0 sporulation protein A homolog</fullName>
    </recommendedName>
</protein>
<evidence type="ECO:0000256" key="9">
    <source>
        <dbReference type="PROSITE-ProRule" id="PRU01091"/>
    </source>
</evidence>
<dbReference type="InterPro" id="IPR036388">
    <property type="entry name" value="WH-like_DNA-bd_sf"/>
</dbReference>
<dbReference type="InterPro" id="IPR001867">
    <property type="entry name" value="OmpR/PhoB-type_DNA-bd"/>
</dbReference>
<dbReference type="Pfam" id="PF00486">
    <property type="entry name" value="Trans_reg_C"/>
    <property type="match status" value="1"/>
</dbReference>
<evidence type="ECO:0000256" key="7">
    <source>
        <dbReference type="ARBA" id="ARBA00024867"/>
    </source>
</evidence>
<evidence type="ECO:0000259" key="11">
    <source>
        <dbReference type="PROSITE" id="PS51755"/>
    </source>
</evidence>
<dbReference type="InterPro" id="IPR039420">
    <property type="entry name" value="WalR-like"/>
</dbReference>
<dbReference type="Pfam" id="PF00072">
    <property type="entry name" value="Response_reg"/>
    <property type="match status" value="1"/>
</dbReference>
<gene>
    <name evidence="12" type="ORF">SAMN02910280_0049</name>
</gene>
<sequence>MTDILIIEDDPELGQLVHDFIIKEGFSVRLCEAAEEALVLLNEEDFRLVLLDVMLPRMNGYETCTAIRSSRDIPILMMSAITDEDSKLLGYETGADDYIDKPFSVKVLTAKIKALIKRKSSDTESSTVSCCGIVLDPNSRIVTRNGKELKLNAKEFELLRYLMEHKGEAVSKEQLFNAVWGTDCFTEPSTVSVHIRWLREKLEQDPNSPQLIRTVWKVGYKFGDSP</sequence>
<evidence type="ECO:0000256" key="6">
    <source>
        <dbReference type="ARBA" id="ARBA00023163"/>
    </source>
</evidence>
<evidence type="ECO:0000256" key="1">
    <source>
        <dbReference type="ARBA" id="ARBA00018672"/>
    </source>
</evidence>
<dbReference type="Gene3D" id="1.10.10.10">
    <property type="entry name" value="Winged helix-like DNA-binding domain superfamily/Winged helix DNA-binding domain"/>
    <property type="match status" value="1"/>
</dbReference>
<reference evidence="12 13" key="1">
    <citation type="submission" date="2016-11" db="EMBL/GenBank/DDBJ databases">
        <authorList>
            <person name="Jaros S."/>
            <person name="Januszkiewicz K."/>
            <person name="Wedrychowicz H."/>
        </authorList>
    </citation>
    <scope>NUCLEOTIDE SEQUENCE [LARGE SCALE GENOMIC DNA]</scope>
    <source>
        <strain evidence="12 13">YL228</strain>
    </source>
</reference>
<evidence type="ECO:0000313" key="12">
    <source>
        <dbReference type="EMBL" id="SFW49915.1"/>
    </source>
</evidence>